<dbReference type="Gene3D" id="1.20.58.300">
    <property type="entry name" value="FlgN-like"/>
    <property type="match status" value="1"/>
</dbReference>
<dbReference type="GO" id="GO:0044780">
    <property type="term" value="P:bacterial-type flagellum assembly"/>
    <property type="evidence" value="ECO:0007669"/>
    <property type="project" value="InterPro"/>
</dbReference>
<dbReference type="InterPro" id="IPR036679">
    <property type="entry name" value="FlgN-like_sf"/>
</dbReference>
<evidence type="ECO:0000256" key="3">
    <source>
        <dbReference type="ARBA" id="ARBA00022795"/>
    </source>
</evidence>
<comment type="function">
    <text evidence="1">Required for the efficient initiation of filament assembly.</text>
</comment>
<name>A0A4R2FBL4_9GAMM</name>
<dbReference type="Proteomes" id="UP000294832">
    <property type="component" value="Unassembled WGS sequence"/>
</dbReference>
<dbReference type="InterPro" id="IPR007809">
    <property type="entry name" value="FlgN-like"/>
</dbReference>
<organism evidence="4 5">
    <name type="scientific">Shewanella fodinae</name>
    <dbReference type="NCBI Taxonomy" id="552357"/>
    <lineage>
        <taxon>Bacteria</taxon>
        <taxon>Pseudomonadati</taxon>
        <taxon>Pseudomonadota</taxon>
        <taxon>Gammaproteobacteria</taxon>
        <taxon>Alteromonadales</taxon>
        <taxon>Shewanellaceae</taxon>
        <taxon>Shewanella</taxon>
    </lineage>
</organism>
<evidence type="ECO:0000256" key="2">
    <source>
        <dbReference type="ARBA" id="ARBA00007703"/>
    </source>
</evidence>
<keyword evidence="4" id="KW-0282">Flagellum</keyword>
<evidence type="ECO:0000313" key="5">
    <source>
        <dbReference type="Proteomes" id="UP000294832"/>
    </source>
</evidence>
<reference evidence="4 5" key="1">
    <citation type="submission" date="2019-03" db="EMBL/GenBank/DDBJ databases">
        <title>Freshwater and sediment microbial communities from various areas in North America, analyzing microbe dynamics in response to fracking.</title>
        <authorList>
            <person name="Lamendella R."/>
        </authorList>
    </citation>
    <scope>NUCLEOTIDE SEQUENCE [LARGE SCALE GENOMIC DNA]</scope>
    <source>
        <strain evidence="4 5">74A</strain>
    </source>
</reference>
<accession>A0A4R2FBL4</accession>
<dbReference type="RefSeq" id="WP_133038580.1">
    <property type="nucleotide sequence ID" value="NZ_BMXW01000022.1"/>
</dbReference>
<proteinExistence type="inferred from homology"/>
<dbReference type="OrthoDB" id="5900563at2"/>
<comment type="similarity">
    <text evidence="2">Belongs to the FlgN family.</text>
</comment>
<keyword evidence="4" id="KW-0969">Cilium</keyword>
<gene>
    <name evidence="4" type="ORF">EDC91_10866</name>
</gene>
<evidence type="ECO:0000313" key="4">
    <source>
        <dbReference type="EMBL" id="TCN85828.1"/>
    </source>
</evidence>
<sequence>MPQAQDLESMLKQQTATLGRLLSLIDAETKALVERDADTLLQLATEKQRVLELVAKVDKSLAEHPQKMQLTQEPLATQVDKAKSLLAECQQKNQANGKLIELCAASVNRLAQALQTSRNVNSLTYDGKGKTSTIATLGNDLEA</sequence>
<dbReference type="SUPFAM" id="SSF140566">
    <property type="entry name" value="FlgN-like"/>
    <property type="match status" value="1"/>
</dbReference>
<comment type="caution">
    <text evidence="4">The sequence shown here is derived from an EMBL/GenBank/DDBJ whole genome shotgun (WGS) entry which is preliminary data.</text>
</comment>
<protein>
    <submittedName>
        <fullName evidence="4">Flagella synthesis protein FlgN</fullName>
    </submittedName>
</protein>
<keyword evidence="3" id="KW-1005">Bacterial flagellum biogenesis</keyword>
<dbReference type="Pfam" id="PF05130">
    <property type="entry name" value="FlgN"/>
    <property type="match status" value="1"/>
</dbReference>
<dbReference type="AlphaFoldDB" id="A0A4R2FBL4"/>
<dbReference type="EMBL" id="SLWF01000008">
    <property type="protein sequence ID" value="TCN85828.1"/>
    <property type="molecule type" value="Genomic_DNA"/>
</dbReference>
<evidence type="ECO:0000256" key="1">
    <source>
        <dbReference type="ARBA" id="ARBA00002397"/>
    </source>
</evidence>
<keyword evidence="5" id="KW-1185">Reference proteome</keyword>
<keyword evidence="4" id="KW-0966">Cell projection</keyword>